<gene>
    <name evidence="2" type="ORF">K5I29_07390</name>
</gene>
<proteinExistence type="predicted"/>
<evidence type="ECO:0000256" key="1">
    <source>
        <dbReference type="SAM" id="Phobius"/>
    </source>
</evidence>
<keyword evidence="1" id="KW-0472">Membrane</keyword>
<evidence type="ECO:0000313" key="2">
    <source>
        <dbReference type="EMBL" id="UYW00393.1"/>
    </source>
</evidence>
<dbReference type="EMBL" id="CP081495">
    <property type="protein sequence ID" value="UYW00393.1"/>
    <property type="molecule type" value="Genomic_DNA"/>
</dbReference>
<protein>
    <recommendedName>
        <fullName evidence="4">DUF4350 domain-containing protein</fullName>
    </recommendedName>
</protein>
<evidence type="ECO:0000313" key="3">
    <source>
        <dbReference type="Proteomes" id="UP001163328"/>
    </source>
</evidence>
<keyword evidence="1" id="KW-1133">Transmembrane helix</keyword>
<sequence>MFLVLAVLLAFGYIFQKIFNGVDKTNWEETFNGNKKNAFDLYIFTQEIDSLLPTKKINKYNTDLAKYTDSVINLDYKNQAILVIKPYFFEEPNLDYIRAGNSVFIVTTNMFSGYYPISEHVVPKNTPLTFTNKQLQPYATQLNYPVHFSTADFSGTYPKEVLATAENQEIFVRYKIGKGYLYLVHTPHVFSNQYLTQNDAGFPSAILSYIDQNEVTLITEGQPKYKKYAENDYDDSTPGLLSFILSNRYLKTAWYIFVIGGLVFVLFRAKRVQRVIPILTPNKNKTLEFVQTISSIYYNDKNNLAIIKKMNAQFLDKIEKRYLLKTDNLGASFGKKLAHLTGKPEAEITQILLKIKFYNSSTVQPSRAAVNQHYINLKKIIQ</sequence>
<keyword evidence="1" id="KW-0812">Transmembrane</keyword>
<dbReference type="RefSeq" id="WP_264432085.1">
    <property type="nucleotide sequence ID" value="NZ_CP081495.1"/>
</dbReference>
<name>A0ABY6LVP0_9FLAO</name>
<organism evidence="2 3">
    <name type="scientific">Flavobacterium agricola</name>
    <dbReference type="NCBI Taxonomy" id="2870839"/>
    <lineage>
        <taxon>Bacteria</taxon>
        <taxon>Pseudomonadati</taxon>
        <taxon>Bacteroidota</taxon>
        <taxon>Flavobacteriia</taxon>
        <taxon>Flavobacteriales</taxon>
        <taxon>Flavobacteriaceae</taxon>
        <taxon>Flavobacterium</taxon>
    </lineage>
</organism>
<evidence type="ECO:0008006" key="4">
    <source>
        <dbReference type="Google" id="ProtNLM"/>
    </source>
</evidence>
<feature type="transmembrane region" description="Helical" evidence="1">
    <location>
        <begin position="252"/>
        <end position="269"/>
    </location>
</feature>
<accession>A0ABY6LVP0</accession>
<reference evidence="2" key="1">
    <citation type="submission" date="2021-08" db="EMBL/GenBank/DDBJ databases">
        <title>Flavobacterium sp. strain CC-SYL302.</title>
        <authorList>
            <person name="Lin S.-Y."/>
            <person name="Lee T.-H."/>
            <person name="Young C.-C."/>
        </authorList>
    </citation>
    <scope>NUCLEOTIDE SEQUENCE</scope>
    <source>
        <strain evidence="2">CC-SYL302</strain>
    </source>
</reference>
<keyword evidence="3" id="KW-1185">Reference proteome</keyword>
<dbReference type="Proteomes" id="UP001163328">
    <property type="component" value="Chromosome"/>
</dbReference>